<keyword evidence="2 7" id="KW-0812">Transmembrane</keyword>
<feature type="domain" description="Methyl-accepting transducer" evidence="8">
    <location>
        <begin position="109"/>
        <end position="329"/>
    </location>
</feature>
<evidence type="ECO:0000256" key="4">
    <source>
        <dbReference type="ARBA" id="ARBA00023136"/>
    </source>
</evidence>
<dbReference type="PANTHER" id="PTHR32089">
    <property type="entry name" value="METHYL-ACCEPTING CHEMOTAXIS PROTEIN MCPB"/>
    <property type="match status" value="1"/>
</dbReference>
<organism evidence="9 10">
    <name type="scientific">Alteromonas lipolytica</name>
    <dbReference type="NCBI Taxonomy" id="1856405"/>
    <lineage>
        <taxon>Bacteria</taxon>
        <taxon>Pseudomonadati</taxon>
        <taxon>Pseudomonadota</taxon>
        <taxon>Gammaproteobacteria</taxon>
        <taxon>Alteromonadales</taxon>
        <taxon>Alteromonadaceae</taxon>
        <taxon>Alteromonas/Salinimonas group</taxon>
        <taxon>Alteromonas</taxon>
    </lineage>
</organism>
<accession>A0A1E8FK64</accession>
<dbReference type="InterPro" id="IPR004089">
    <property type="entry name" value="MCPsignal_dom"/>
</dbReference>
<evidence type="ECO:0000256" key="7">
    <source>
        <dbReference type="SAM" id="Phobius"/>
    </source>
</evidence>
<dbReference type="RefSeq" id="WP_070174431.1">
    <property type="nucleotide sequence ID" value="NZ_BMJR01000004.1"/>
</dbReference>
<evidence type="ECO:0000313" key="10">
    <source>
        <dbReference type="Proteomes" id="UP000176037"/>
    </source>
</evidence>
<comment type="caution">
    <text evidence="9">The sequence shown here is derived from an EMBL/GenBank/DDBJ whole genome shotgun (WGS) entry which is preliminary data.</text>
</comment>
<evidence type="ECO:0000256" key="3">
    <source>
        <dbReference type="ARBA" id="ARBA00022989"/>
    </source>
</evidence>
<comment type="subcellular location">
    <subcellularLocation>
        <location evidence="1">Membrane</location>
        <topology evidence="1">Multi-pass membrane protein</topology>
    </subcellularLocation>
</comment>
<dbReference type="SUPFAM" id="SSF58104">
    <property type="entry name" value="Methyl-accepting chemotaxis protein (MCP) signaling domain"/>
    <property type="match status" value="1"/>
</dbReference>
<evidence type="ECO:0000256" key="6">
    <source>
        <dbReference type="PROSITE-ProRule" id="PRU00284"/>
    </source>
</evidence>
<name>A0A1E8FK64_9ALTE</name>
<dbReference type="STRING" id="1856405.BFC17_00115"/>
<dbReference type="Gene3D" id="1.10.287.950">
    <property type="entry name" value="Methyl-accepting chemotaxis protein"/>
    <property type="match status" value="1"/>
</dbReference>
<feature type="transmembrane region" description="Helical" evidence="7">
    <location>
        <begin position="18"/>
        <end position="37"/>
    </location>
</feature>
<dbReference type="Pfam" id="PF00015">
    <property type="entry name" value="MCPsignal"/>
    <property type="match status" value="1"/>
</dbReference>
<keyword evidence="5 6" id="KW-0807">Transducer</keyword>
<dbReference type="EMBL" id="MJIC01000001">
    <property type="protein sequence ID" value="OFI36320.1"/>
    <property type="molecule type" value="Genomic_DNA"/>
</dbReference>
<reference evidence="9 10" key="1">
    <citation type="submission" date="2016-09" db="EMBL/GenBank/DDBJ databases">
        <title>Alteromonas lipolytica, a new species isolated from sea water.</title>
        <authorList>
            <person name="Wu Y.-H."/>
            <person name="Cheng H."/>
            <person name="Xu X.-W."/>
        </authorList>
    </citation>
    <scope>NUCLEOTIDE SEQUENCE [LARGE SCALE GENOMIC DNA]</scope>
    <source>
        <strain evidence="9 10">JW12</strain>
    </source>
</reference>
<evidence type="ECO:0000256" key="1">
    <source>
        <dbReference type="ARBA" id="ARBA00004141"/>
    </source>
</evidence>
<keyword evidence="10" id="KW-1185">Reference proteome</keyword>
<keyword evidence="3 7" id="KW-1133">Transmembrane helix</keyword>
<proteinExistence type="predicted"/>
<dbReference type="PANTHER" id="PTHR32089:SF119">
    <property type="entry name" value="METHYL-ACCEPTING CHEMOTAXIS PROTEIN CTPL"/>
    <property type="match status" value="1"/>
</dbReference>
<gene>
    <name evidence="9" type="ORF">BFC17_00115</name>
</gene>
<dbReference type="PROSITE" id="PS50111">
    <property type="entry name" value="CHEMOTAXIS_TRANSDUC_2"/>
    <property type="match status" value="1"/>
</dbReference>
<dbReference type="SMART" id="SM00283">
    <property type="entry name" value="MA"/>
    <property type="match status" value="1"/>
</dbReference>
<evidence type="ECO:0000313" key="9">
    <source>
        <dbReference type="EMBL" id="OFI36320.1"/>
    </source>
</evidence>
<evidence type="ECO:0000256" key="5">
    <source>
        <dbReference type="ARBA" id="ARBA00023224"/>
    </source>
</evidence>
<dbReference type="GO" id="GO:0016020">
    <property type="term" value="C:membrane"/>
    <property type="evidence" value="ECO:0007669"/>
    <property type="project" value="UniProtKB-SubCell"/>
</dbReference>
<evidence type="ECO:0000259" key="8">
    <source>
        <dbReference type="PROSITE" id="PS50111"/>
    </source>
</evidence>
<evidence type="ECO:0000256" key="2">
    <source>
        <dbReference type="ARBA" id="ARBA00022692"/>
    </source>
</evidence>
<protein>
    <recommendedName>
        <fullName evidence="8">Methyl-accepting transducer domain-containing protein</fullName>
    </recommendedName>
</protein>
<dbReference type="GO" id="GO:0006935">
    <property type="term" value="P:chemotaxis"/>
    <property type="evidence" value="ECO:0007669"/>
    <property type="project" value="UniProtKB-ARBA"/>
</dbReference>
<dbReference type="GO" id="GO:0007165">
    <property type="term" value="P:signal transduction"/>
    <property type="evidence" value="ECO:0007669"/>
    <property type="project" value="UniProtKB-KW"/>
</dbReference>
<dbReference type="Proteomes" id="UP000176037">
    <property type="component" value="Unassembled WGS sequence"/>
</dbReference>
<feature type="transmembrane region" description="Helical" evidence="7">
    <location>
        <begin position="43"/>
        <end position="63"/>
    </location>
</feature>
<sequence>MNNRAEVEQQARAGKIRILAAGGLAIAGLWLVTGLAALWNLPLIGSLVAVMTTLVIGWLILYCQQFTESSVITEYVEVPVESKAQSQPTASDKDESLLTVITDNHALCEQVAMHTQQGAHRLSEVLLGMEKARELAGYSGQRVEQSYESTQNSQKAIGFLAEHIHSVGEVFSQLARQSDEIASIVVKIQDIAKQTNLLALNASIEAARAGDHGKGFAVVANEVRQLAGSANASSEEIAIIVRQLKQTSADAGMGMQSAVVSCEDCMTQSTIALDAMEEIKQGAKERTSIVADIFQKLLGQKRILSDIDAILRQQQTGINAVAGEFDDGQANGGDAPGGLTQSRPGAFFSNCLGQSR</sequence>
<keyword evidence="4 7" id="KW-0472">Membrane</keyword>
<dbReference type="AlphaFoldDB" id="A0A1E8FK64"/>